<evidence type="ECO:0000313" key="2">
    <source>
        <dbReference type="Proteomes" id="UP001054821"/>
    </source>
</evidence>
<gene>
    <name evidence="1" type="ORF">L3X38_028533</name>
</gene>
<organism evidence="1 2">
    <name type="scientific">Prunus dulcis</name>
    <name type="common">Almond</name>
    <name type="synonym">Amygdalus dulcis</name>
    <dbReference type="NCBI Taxonomy" id="3755"/>
    <lineage>
        <taxon>Eukaryota</taxon>
        <taxon>Viridiplantae</taxon>
        <taxon>Streptophyta</taxon>
        <taxon>Embryophyta</taxon>
        <taxon>Tracheophyta</taxon>
        <taxon>Spermatophyta</taxon>
        <taxon>Magnoliopsida</taxon>
        <taxon>eudicotyledons</taxon>
        <taxon>Gunneridae</taxon>
        <taxon>Pentapetalae</taxon>
        <taxon>rosids</taxon>
        <taxon>fabids</taxon>
        <taxon>Rosales</taxon>
        <taxon>Rosaceae</taxon>
        <taxon>Amygdaloideae</taxon>
        <taxon>Amygdaleae</taxon>
        <taxon>Prunus</taxon>
    </lineage>
</organism>
<accession>A0AAD4Z1A4</accession>
<dbReference type="Proteomes" id="UP001054821">
    <property type="component" value="Chromosome 5"/>
</dbReference>
<protein>
    <submittedName>
        <fullName evidence="1">Uncharacterized protein</fullName>
    </submittedName>
</protein>
<proteinExistence type="predicted"/>
<name>A0AAD4Z1A4_PRUDU</name>
<reference evidence="1 2" key="1">
    <citation type="journal article" date="2022" name="G3 (Bethesda)">
        <title>Whole-genome sequence and methylome profiling of the almond [Prunus dulcis (Mill.) D.A. Webb] cultivar 'Nonpareil'.</title>
        <authorList>
            <person name="D'Amico-Willman K.M."/>
            <person name="Ouma W.Z."/>
            <person name="Meulia T."/>
            <person name="Sideli G.M."/>
            <person name="Gradziel T.M."/>
            <person name="Fresnedo-Ramirez J."/>
        </authorList>
    </citation>
    <scope>NUCLEOTIDE SEQUENCE [LARGE SCALE GENOMIC DNA]</scope>
    <source>
        <strain evidence="1">Clone GOH B32 T37-40</strain>
    </source>
</reference>
<evidence type="ECO:0000313" key="1">
    <source>
        <dbReference type="EMBL" id="KAI5329136.1"/>
    </source>
</evidence>
<comment type="caution">
    <text evidence="1">The sequence shown here is derived from an EMBL/GenBank/DDBJ whole genome shotgun (WGS) entry which is preliminary data.</text>
</comment>
<dbReference type="AlphaFoldDB" id="A0AAD4Z1A4"/>
<keyword evidence="2" id="KW-1185">Reference proteome</keyword>
<dbReference type="EMBL" id="JAJFAZ020000005">
    <property type="protein sequence ID" value="KAI5329136.1"/>
    <property type="molecule type" value="Genomic_DNA"/>
</dbReference>
<sequence>MMNVKVKLWWTTSRLASSTRGDEVAYAWGRDNGDVGWLDQFVVVVVVQFHGGQIKTVKLLVLKWKKKEKCTWVWWFEKVLNED</sequence>